<dbReference type="OMA" id="YSIHPPG"/>
<dbReference type="WBParaSite" id="TCLT_0000961101-mRNA-1">
    <property type="protein sequence ID" value="TCLT_0000961101-mRNA-1"/>
    <property type="gene ID" value="TCLT_0000961101"/>
</dbReference>
<accession>A0A0N5D912</accession>
<name>A0A0N5D912_THECL</name>
<reference evidence="3" key="1">
    <citation type="submission" date="2017-02" db="UniProtKB">
        <authorList>
            <consortium name="WormBaseParasite"/>
        </authorList>
    </citation>
    <scope>IDENTIFICATION</scope>
</reference>
<keyword evidence="2" id="KW-1185">Reference proteome</keyword>
<evidence type="ECO:0000313" key="1">
    <source>
        <dbReference type="EMBL" id="VDN07248.1"/>
    </source>
</evidence>
<evidence type="ECO:0000313" key="3">
    <source>
        <dbReference type="WBParaSite" id="TCLT_0000961101-mRNA-1"/>
    </source>
</evidence>
<dbReference type="OrthoDB" id="5876124at2759"/>
<reference evidence="1 2" key="2">
    <citation type="submission" date="2018-11" db="EMBL/GenBank/DDBJ databases">
        <authorList>
            <consortium name="Pathogen Informatics"/>
        </authorList>
    </citation>
    <scope>NUCLEOTIDE SEQUENCE [LARGE SCALE GENOMIC DNA]</scope>
</reference>
<dbReference type="Proteomes" id="UP000276776">
    <property type="component" value="Unassembled WGS sequence"/>
</dbReference>
<sequence length="143" mass="15181">MTTTYTSHSPAALAASSRRFVYHQHQHLNSNQRRYHRIHPSVLNSNLTSTTIGTTSISPLSVQHIVNSTAATDTVPSIIDIITSTVPFDSIVVQSLAVATATNSTICRPSSSDCGGSSSGLGGMTKTDIISSDESSLARFIIF</sequence>
<proteinExistence type="predicted"/>
<dbReference type="AlphaFoldDB" id="A0A0N5D912"/>
<dbReference type="EMBL" id="UYYF01004834">
    <property type="protein sequence ID" value="VDN07248.1"/>
    <property type="molecule type" value="Genomic_DNA"/>
</dbReference>
<protein>
    <submittedName>
        <fullName evidence="1 3">Uncharacterized protein</fullName>
    </submittedName>
</protein>
<evidence type="ECO:0000313" key="2">
    <source>
        <dbReference type="Proteomes" id="UP000276776"/>
    </source>
</evidence>
<organism evidence="3">
    <name type="scientific">Thelazia callipaeda</name>
    <name type="common">Oriental eyeworm</name>
    <name type="synonym">Parasitic nematode</name>
    <dbReference type="NCBI Taxonomy" id="103827"/>
    <lineage>
        <taxon>Eukaryota</taxon>
        <taxon>Metazoa</taxon>
        <taxon>Ecdysozoa</taxon>
        <taxon>Nematoda</taxon>
        <taxon>Chromadorea</taxon>
        <taxon>Rhabditida</taxon>
        <taxon>Spirurina</taxon>
        <taxon>Spiruromorpha</taxon>
        <taxon>Thelazioidea</taxon>
        <taxon>Thelaziidae</taxon>
        <taxon>Thelazia</taxon>
    </lineage>
</organism>
<gene>
    <name evidence="1" type="ORF">TCLT_LOCUS9600</name>
</gene>